<evidence type="ECO:0000256" key="4">
    <source>
        <dbReference type="ARBA" id="ARBA00039081"/>
    </source>
</evidence>
<evidence type="ECO:0000256" key="1">
    <source>
        <dbReference type="ARBA" id="ARBA00022603"/>
    </source>
</evidence>
<dbReference type="GO" id="GO:0008168">
    <property type="term" value="F:methyltransferase activity"/>
    <property type="evidence" value="ECO:0007669"/>
    <property type="project" value="UniProtKB-KW"/>
</dbReference>
<evidence type="ECO:0000256" key="3">
    <source>
        <dbReference type="ARBA" id="ARBA00022691"/>
    </source>
</evidence>
<organism evidence="8 9">
    <name type="scientific">Amphibalanus amphitrite</name>
    <name type="common">Striped barnacle</name>
    <name type="synonym">Balanus amphitrite</name>
    <dbReference type="NCBI Taxonomy" id="1232801"/>
    <lineage>
        <taxon>Eukaryota</taxon>
        <taxon>Metazoa</taxon>
        <taxon>Ecdysozoa</taxon>
        <taxon>Arthropoda</taxon>
        <taxon>Crustacea</taxon>
        <taxon>Multicrustacea</taxon>
        <taxon>Cirripedia</taxon>
        <taxon>Thoracica</taxon>
        <taxon>Thoracicalcarea</taxon>
        <taxon>Balanomorpha</taxon>
        <taxon>Balanoidea</taxon>
        <taxon>Balanidae</taxon>
        <taxon>Amphibalaninae</taxon>
        <taxon>Amphibalanus</taxon>
    </lineage>
</organism>
<dbReference type="InterPro" id="IPR050750">
    <property type="entry name" value="C5-MTase"/>
</dbReference>
<reference evidence="8 9" key="1">
    <citation type="submission" date="2019-07" db="EMBL/GenBank/DDBJ databases">
        <title>Draft genome assembly of a fouling barnacle, Amphibalanus amphitrite (Darwin, 1854): The first reference genome for Thecostraca.</title>
        <authorList>
            <person name="Kim W."/>
        </authorList>
    </citation>
    <scope>NUCLEOTIDE SEQUENCE [LARGE SCALE GENOMIC DNA]</scope>
    <source>
        <strain evidence="8">SNU_AA5</strain>
        <tissue evidence="8">Soma without cirri and trophi</tissue>
    </source>
</reference>
<evidence type="ECO:0000256" key="5">
    <source>
        <dbReference type="ARBA" id="ARBA00039681"/>
    </source>
</evidence>
<dbReference type="Gene3D" id="3.90.120.10">
    <property type="entry name" value="DNA Methylase, subunit A, domain 2"/>
    <property type="match status" value="1"/>
</dbReference>
<sequence length="334" mass="36559">MLGSASRDRRLGLQGDTSDARTVSFLHVLDVLPRLRRPPRYILLENVRGFERSAARDALITTLRQLGLHWRELLLTPSQLGVPNSRSRYYLLARRRPFTFEQPPEGQVLEELPFCTCGHTNNSDSACNSCNKPVLDRLSEYMSGKWDSHDDSAGGLLPPTLGQFLADVAPSDTSRLLLPDKVLCRYGELLDIVRPSSRRSCCLTSGYGHLVEGAGSVLLPDNNSEGGGGDGGESGALDAAFAVARLLPPGDPARADRLRPLQLRWFSPQEAARLMCYPEWFSFPAELTDRQRYKLVGNSVNVRTVAALMLVLMDGESGQSEGESEESAQAGGAC</sequence>
<comment type="similarity">
    <text evidence="7">Belongs to the class I-like SAM-binding methyltransferase superfamily. C5-methyltransferase family.</text>
</comment>
<dbReference type="InterPro" id="IPR029063">
    <property type="entry name" value="SAM-dependent_MTases_sf"/>
</dbReference>
<dbReference type="SUPFAM" id="SSF53335">
    <property type="entry name" value="S-adenosyl-L-methionine-dependent methyltransferases"/>
    <property type="match status" value="1"/>
</dbReference>
<dbReference type="PROSITE" id="PS51679">
    <property type="entry name" value="SAM_MT_C5"/>
    <property type="match status" value="1"/>
</dbReference>
<dbReference type="Pfam" id="PF00145">
    <property type="entry name" value="DNA_methylase"/>
    <property type="match status" value="2"/>
</dbReference>
<comment type="caution">
    <text evidence="7">Lacks conserved residue(s) required for the propagation of feature annotation.</text>
</comment>
<dbReference type="Proteomes" id="UP000440578">
    <property type="component" value="Unassembled WGS sequence"/>
</dbReference>
<gene>
    <name evidence="8" type="primary">TRDMT1_0</name>
    <name evidence="8" type="ORF">FJT64_014251</name>
</gene>
<protein>
    <recommendedName>
        <fullName evidence="5">tRNA (cytosine(38)-C(5))-methyltransferase</fullName>
        <ecNumber evidence="4">2.1.1.204</ecNumber>
    </recommendedName>
    <alternativeName>
        <fullName evidence="6">DNA (cytosine-5)-methyltransferase-like protein 2</fullName>
    </alternativeName>
</protein>
<dbReference type="OrthoDB" id="414133at2759"/>
<keyword evidence="2 7" id="KW-0808">Transferase</keyword>
<dbReference type="PANTHER" id="PTHR46098:SF1">
    <property type="entry name" value="TRNA (CYTOSINE(38)-C(5))-METHYLTRANSFERASE"/>
    <property type="match status" value="1"/>
</dbReference>
<keyword evidence="9" id="KW-1185">Reference proteome</keyword>
<proteinExistence type="inferred from homology"/>
<evidence type="ECO:0000256" key="2">
    <source>
        <dbReference type="ARBA" id="ARBA00022679"/>
    </source>
</evidence>
<dbReference type="GO" id="GO:0005634">
    <property type="term" value="C:nucleus"/>
    <property type="evidence" value="ECO:0007669"/>
    <property type="project" value="TreeGrafter"/>
</dbReference>
<evidence type="ECO:0000256" key="7">
    <source>
        <dbReference type="PROSITE-ProRule" id="PRU01016"/>
    </source>
</evidence>
<keyword evidence="3 7" id="KW-0949">S-adenosyl-L-methionine</keyword>
<dbReference type="InterPro" id="IPR031303">
    <property type="entry name" value="C5_meth_CS"/>
</dbReference>
<dbReference type="AlphaFoldDB" id="A0A6A4V2H4"/>
<evidence type="ECO:0000313" key="8">
    <source>
        <dbReference type="EMBL" id="KAF0287329.1"/>
    </source>
</evidence>
<evidence type="ECO:0000256" key="6">
    <source>
        <dbReference type="ARBA" id="ARBA00042810"/>
    </source>
</evidence>
<dbReference type="EMBL" id="VIIS01002199">
    <property type="protein sequence ID" value="KAF0287329.1"/>
    <property type="molecule type" value="Genomic_DNA"/>
</dbReference>
<accession>A0A6A4V2H4</accession>
<comment type="caution">
    <text evidence="8">The sequence shown here is derived from an EMBL/GenBank/DDBJ whole genome shotgun (WGS) entry which is preliminary data.</text>
</comment>
<dbReference type="PANTHER" id="PTHR46098">
    <property type="entry name" value="TRNA (CYTOSINE(38)-C(5))-METHYLTRANSFERASE"/>
    <property type="match status" value="1"/>
</dbReference>
<name>A0A6A4V2H4_AMPAM</name>
<dbReference type="InterPro" id="IPR001525">
    <property type="entry name" value="C5_MeTfrase"/>
</dbReference>
<evidence type="ECO:0000313" key="9">
    <source>
        <dbReference type="Proteomes" id="UP000440578"/>
    </source>
</evidence>
<dbReference type="GO" id="GO:0032259">
    <property type="term" value="P:methylation"/>
    <property type="evidence" value="ECO:0007669"/>
    <property type="project" value="UniProtKB-KW"/>
</dbReference>
<dbReference type="Gene3D" id="3.40.50.150">
    <property type="entry name" value="Vaccinia Virus protein VP39"/>
    <property type="match status" value="1"/>
</dbReference>
<keyword evidence="1 7" id="KW-0489">Methyltransferase</keyword>
<dbReference type="EC" id="2.1.1.204" evidence="4"/>
<dbReference type="PROSITE" id="PS00095">
    <property type="entry name" value="C5_MTASE_2"/>
    <property type="match status" value="1"/>
</dbReference>